<comment type="function">
    <text evidence="7">Part of a heterotetrameric complex that catalyzes the two-step biosynthesis of anthranilate, an intermediate in the biosynthesis of L-tryptophan. In the first step, the glutamine-binding beta subunit (TrpG) of anthranilate synthase (AS) provides the glutamine amidotransferase activity which generates ammonia as a substrate that, along with chorismate, is used in the second step, catalyzed by the large alpha subunit of AS (TrpE) to produce anthranilate. In the absence of TrpG, TrpE can synthesize anthranilate directly from chorismate and high concentrations of ammonia.</text>
</comment>
<protein>
    <recommendedName>
        <fullName evidence="3">Anthranilate synthase component 1</fullName>
    </recommendedName>
</protein>
<comment type="cofactor">
    <cofactor evidence="1">
        <name>Mg(2+)</name>
        <dbReference type="ChEBI" id="CHEBI:18420"/>
    </cofactor>
</comment>
<evidence type="ECO:0000313" key="11">
    <source>
        <dbReference type="EMBL" id="SMC26787.1"/>
    </source>
</evidence>
<evidence type="ECO:0000256" key="5">
    <source>
        <dbReference type="ARBA" id="ARBA00022842"/>
    </source>
</evidence>
<name>A0A1W1XSB9_9BACT</name>
<evidence type="ECO:0000256" key="4">
    <source>
        <dbReference type="ARBA" id="ARBA00022723"/>
    </source>
</evidence>
<evidence type="ECO:0000259" key="9">
    <source>
        <dbReference type="Pfam" id="PF00425"/>
    </source>
</evidence>
<organism evidence="11 12">
    <name type="scientific">Desulfacinum hydrothermale DSM 13146</name>
    <dbReference type="NCBI Taxonomy" id="1121390"/>
    <lineage>
        <taxon>Bacteria</taxon>
        <taxon>Pseudomonadati</taxon>
        <taxon>Thermodesulfobacteriota</taxon>
        <taxon>Syntrophobacteria</taxon>
        <taxon>Syntrophobacterales</taxon>
        <taxon>Syntrophobacteraceae</taxon>
        <taxon>Desulfacinum</taxon>
    </lineage>
</organism>
<keyword evidence="6" id="KW-0456">Lyase</keyword>
<dbReference type="Gene3D" id="3.60.120.10">
    <property type="entry name" value="Anthranilate synthase"/>
    <property type="match status" value="1"/>
</dbReference>
<dbReference type="Pfam" id="PF00425">
    <property type="entry name" value="Chorismate_bind"/>
    <property type="match status" value="1"/>
</dbReference>
<dbReference type="RefSeq" id="WP_084058692.1">
    <property type="nucleotide sequence ID" value="NZ_FWXF01000018.1"/>
</dbReference>
<keyword evidence="5" id="KW-0460">Magnesium</keyword>
<dbReference type="InterPro" id="IPR015890">
    <property type="entry name" value="Chorismate_C"/>
</dbReference>
<dbReference type="PANTHER" id="PTHR11236">
    <property type="entry name" value="AMINOBENZOATE/ANTHRANILATE SYNTHASE"/>
    <property type="match status" value="1"/>
</dbReference>
<evidence type="ECO:0000256" key="6">
    <source>
        <dbReference type="ARBA" id="ARBA00023239"/>
    </source>
</evidence>
<feature type="domain" description="Anthranilate synthase component I N-terminal" evidence="10">
    <location>
        <begin position="31"/>
        <end position="171"/>
    </location>
</feature>
<dbReference type="InterPro" id="IPR019999">
    <property type="entry name" value="Anth_synth_I-like"/>
</dbReference>
<evidence type="ECO:0000313" key="12">
    <source>
        <dbReference type="Proteomes" id="UP000192783"/>
    </source>
</evidence>
<evidence type="ECO:0000256" key="1">
    <source>
        <dbReference type="ARBA" id="ARBA00001946"/>
    </source>
</evidence>
<dbReference type="InterPro" id="IPR005801">
    <property type="entry name" value="ADC_synthase"/>
</dbReference>
<comment type="subunit">
    <text evidence="2">Heterotetramer consisting of two non-identical subunits: a beta subunit (TrpG) and a large alpha subunit (TrpE).</text>
</comment>
<dbReference type="PANTHER" id="PTHR11236:SF48">
    <property type="entry name" value="ISOCHORISMATE SYNTHASE MENF"/>
    <property type="match status" value="1"/>
</dbReference>
<dbReference type="AlphaFoldDB" id="A0A1W1XSB9"/>
<evidence type="ECO:0000256" key="3">
    <source>
        <dbReference type="ARBA" id="ARBA00020653"/>
    </source>
</evidence>
<evidence type="ECO:0000256" key="2">
    <source>
        <dbReference type="ARBA" id="ARBA00011575"/>
    </source>
</evidence>
<keyword evidence="4" id="KW-0479">Metal-binding</keyword>
<feature type="domain" description="Chorismate-utilising enzyme C-terminal" evidence="9">
    <location>
        <begin position="229"/>
        <end position="481"/>
    </location>
</feature>
<dbReference type="InterPro" id="IPR006805">
    <property type="entry name" value="Anth_synth_I_N"/>
</dbReference>
<sequence>MRLRYFPDKEEFSSLMSQGNLVPVCCEILADTETPVSALAKIRRTGRPAFLLESVEGGERWGRYSFLGASASRHLRITRDRVEIEEGKDRRTIPHDGDPFPVVRDFMARYRPVSIPQLPRFWGGLVGVFDYEAVSFFERIPHSAPPDKPLIQLIETDELLIFDNVRHTLTLVVPVYSPDGAAAAPALYDQARDRLESLIERLETPAPVGAPPADFASVPRSLETVVPPADFMQKVERVKAYITAGDVIQTVLSQPFVMEPAPDPWFLYRAQRYVNPSPYMFFVELDERILVGSSPETMVRLENGVATLRPIAGTRPRGATEQDDRHLADELLQDPKERAEHMMLVDLGRNDLGRVAEVGTVQVTDLMVVERYSHVMHLVSNITCDLVRQADAWDLLRATFPAGTLTGAPKIRAMEIIAELEEAPRGAYGGAVGYVSFTGNMDLAITIRTACLERGRMTVQAGAGIVADSVPEREHEETVNKAKAIQRAVELLHGAARRNGGTL</sequence>
<comment type="catalytic activity">
    <reaction evidence="8">
        <text>chorismate + L-glutamine = anthranilate + pyruvate + L-glutamate + H(+)</text>
        <dbReference type="Rhea" id="RHEA:21732"/>
        <dbReference type="ChEBI" id="CHEBI:15361"/>
        <dbReference type="ChEBI" id="CHEBI:15378"/>
        <dbReference type="ChEBI" id="CHEBI:16567"/>
        <dbReference type="ChEBI" id="CHEBI:29748"/>
        <dbReference type="ChEBI" id="CHEBI:29985"/>
        <dbReference type="ChEBI" id="CHEBI:58359"/>
        <dbReference type="EC" id="4.1.3.27"/>
    </reaction>
</comment>
<accession>A0A1W1XSB9</accession>
<reference evidence="11 12" key="1">
    <citation type="submission" date="2017-04" db="EMBL/GenBank/DDBJ databases">
        <authorList>
            <person name="Afonso C.L."/>
            <person name="Miller P.J."/>
            <person name="Scott M.A."/>
            <person name="Spackman E."/>
            <person name="Goraichik I."/>
            <person name="Dimitrov K.M."/>
            <person name="Suarez D.L."/>
            <person name="Swayne D.E."/>
        </authorList>
    </citation>
    <scope>NUCLEOTIDE SEQUENCE [LARGE SCALE GENOMIC DNA]</scope>
    <source>
        <strain evidence="11 12">DSM 13146</strain>
    </source>
</reference>
<dbReference type="GO" id="GO:0004049">
    <property type="term" value="F:anthranilate synthase activity"/>
    <property type="evidence" value="ECO:0007669"/>
    <property type="project" value="UniProtKB-EC"/>
</dbReference>
<dbReference type="GO" id="GO:0046872">
    <property type="term" value="F:metal ion binding"/>
    <property type="evidence" value="ECO:0007669"/>
    <property type="project" value="UniProtKB-KW"/>
</dbReference>
<evidence type="ECO:0000256" key="8">
    <source>
        <dbReference type="ARBA" id="ARBA00047683"/>
    </source>
</evidence>
<dbReference type="Pfam" id="PF04715">
    <property type="entry name" value="Anth_synt_I_N"/>
    <property type="match status" value="1"/>
</dbReference>
<dbReference type="OrthoDB" id="9803598at2"/>
<evidence type="ECO:0000256" key="7">
    <source>
        <dbReference type="ARBA" id="ARBA00025634"/>
    </source>
</evidence>
<evidence type="ECO:0000259" key="10">
    <source>
        <dbReference type="Pfam" id="PF04715"/>
    </source>
</evidence>
<gene>
    <name evidence="11" type="ORF">SAMN02746041_02769</name>
</gene>
<dbReference type="EMBL" id="FWXF01000018">
    <property type="protein sequence ID" value="SMC26787.1"/>
    <property type="molecule type" value="Genomic_DNA"/>
</dbReference>
<dbReference type="STRING" id="1121390.SAMN02746041_02769"/>
<keyword evidence="12" id="KW-1185">Reference proteome</keyword>
<dbReference type="Proteomes" id="UP000192783">
    <property type="component" value="Unassembled WGS sequence"/>
</dbReference>
<proteinExistence type="predicted"/>
<dbReference type="GO" id="GO:0000162">
    <property type="term" value="P:L-tryptophan biosynthetic process"/>
    <property type="evidence" value="ECO:0007669"/>
    <property type="project" value="TreeGrafter"/>
</dbReference>
<dbReference type="SUPFAM" id="SSF56322">
    <property type="entry name" value="ADC synthase"/>
    <property type="match status" value="1"/>
</dbReference>
<dbReference type="PRINTS" id="PR00095">
    <property type="entry name" value="ANTSNTHASEI"/>
</dbReference>